<keyword evidence="3 4" id="KW-0472">Membrane</keyword>
<dbReference type="GO" id="GO:0071555">
    <property type="term" value="P:cell wall organization"/>
    <property type="evidence" value="ECO:0007669"/>
    <property type="project" value="TreeGrafter"/>
</dbReference>
<protein>
    <submittedName>
        <fullName evidence="7">Penicillin-binding protein 2</fullName>
    </submittedName>
</protein>
<dbReference type="PANTHER" id="PTHR30627:SF1">
    <property type="entry name" value="PEPTIDOGLYCAN D,D-TRANSPEPTIDASE FTSI"/>
    <property type="match status" value="1"/>
</dbReference>
<comment type="subcellular location">
    <subcellularLocation>
        <location evidence="1">Membrane</location>
    </subcellularLocation>
</comment>
<feature type="domain" description="Penicillin-binding protein dimerisation" evidence="6">
    <location>
        <begin position="82"/>
        <end position="250"/>
    </location>
</feature>
<dbReference type="Pfam" id="PF00905">
    <property type="entry name" value="Transpeptidase"/>
    <property type="match status" value="1"/>
</dbReference>
<gene>
    <name evidence="7" type="ORF">EBQ10_00315</name>
</gene>
<dbReference type="InterPro" id="IPR050515">
    <property type="entry name" value="Beta-lactam/transpept"/>
</dbReference>
<dbReference type="InterPro" id="IPR001460">
    <property type="entry name" value="PCN-bd_Tpept"/>
</dbReference>
<dbReference type="InterPro" id="IPR012338">
    <property type="entry name" value="Beta-lactam/transpept-like"/>
</dbReference>
<dbReference type="Gene3D" id="3.30.450.330">
    <property type="match status" value="1"/>
</dbReference>
<dbReference type="AlphaFoldDB" id="A0A3S9QJ24"/>
<dbReference type="SMR" id="A0A3S9QJ24"/>
<dbReference type="Proteomes" id="UP000275951">
    <property type="component" value="Chromosome"/>
</dbReference>
<reference evidence="7 8" key="1">
    <citation type="submission" date="2018-11" db="EMBL/GenBank/DDBJ databases">
        <title>Multidrug-resistant genes are associated with an 42-kb island TGI1 carrying a complex class 1 integron in a Trueperella pyogenes.</title>
        <authorList>
            <person name="Dong W."/>
        </authorList>
    </citation>
    <scope>NUCLEOTIDE SEQUENCE [LARGE SCALE GENOMIC DNA]</scope>
    <source>
        <strain evidence="7 8">TP4</strain>
    </source>
</reference>
<dbReference type="InterPro" id="IPR036138">
    <property type="entry name" value="PBP_dimer_sf"/>
</dbReference>
<evidence type="ECO:0000256" key="4">
    <source>
        <dbReference type="SAM" id="Phobius"/>
    </source>
</evidence>
<sequence length="629" mass="67506">MARTDDLTVRSAIRSYIRRGLGAGEGPDRPARKITNRRVQFLFRFVLAVALLLGLRLFYLQVVQAHNLSETAREFRSRTYPLEAKRGNIVDAHGAVLATSIERYNVRADQVEISKFVTRDDEGKITGAGPVAAAKVLAPVLGTDPAELGGKLLGGERKSKWQLIASDISPDEWRAINALGVKGIYPERFMQRQYPGGTTAGTILGYLGQTEDSPTPVGRAGIEQQYDDVLAGTEGRVQFEVAAGGAVFPNSQRRETPAVDGGSVRLTIDADLQKATEDALNSVVRDQGAEWGTVVVIEKGTGRVLALADSNSPDPANLSATDPKDWHSRAVSAIVEPGSTGKVITYSAAINEGKVNPLDLFRVSTPMQMPNGEVIKDNDPHPAEKLTVAGTLAKSYNTGLVQIGDKLDDSVRHQYMVNYGLGQPTGIELPGEQSGVLPPYESWRGRTHYTTMFGQAWSATTLQLGQMMGVIANEGVYIPLHIVDGVESVKGEFNARTVAESRQVISKESAATMLEMMQAVTDPHSTGWKARVEGYNVAGKTGTAQVPDASGALTKRAGTFVGAIPAEDPKIIVASIVYNARGAGYGGDTAAAVFSGTANFAMRQMKIPPSQVPLARLPWTETELIHSKQ</sequence>
<dbReference type="GO" id="GO:0008658">
    <property type="term" value="F:penicillin binding"/>
    <property type="evidence" value="ECO:0007669"/>
    <property type="project" value="InterPro"/>
</dbReference>
<evidence type="ECO:0000313" key="8">
    <source>
        <dbReference type="Proteomes" id="UP000275951"/>
    </source>
</evidence>
<dbReference type="GO" id="GO:0005886">
    <property type="term" value="C:plasma membrane"/>
    <property type="evidence" value="ECO:0007669"/>
    <property type="project" value="TreeGrafter"/>
</dbReference>
<comment type="similarity">
    <text evidence="2">Belongs to the transpeptidase family.</text>
</comment>
<feature type="domain" description="Penicillin-binding protein transpeptidase" evidence="5">
    <location>
        <begin position="292"/>
        <end position="595"/>
    </location>
</feature>
<evidence type="ECO:0000259" key="6">
    <source>
        <dbReference type="Pfam" id="PF03717"/>
    </source>
</evidence>
<name>A0A3S9QJ24_9ACTO</name>
<evidence type="ECO:0000256" key="3">
    <source>
        <dbReference type="ARBA" id="ARBA00023136"/>
    </source>
</evidence>
<evidence type="ECO:0000256" key="2">
    <source>
        <dbReference type="ARBA" id="ARBA00007171"/>
    </source>
</evidence>
<dbReference type="RefSeq" id="WP_108725929.1">
    <property type="nucleotide sequence ID" value="NZ_CP029001.1"/>
</dbReference>
<evidence type="ECO:0000259" key="5">
    <source>
        <dbReference type="Pfam" id="PF00905"/>
    </source>
</evidence>
<dbReference type="InterPro" id="IPR005311">
    <property type="entry name" value="PBP_dimer"/>
</dbReference>
<dbReference type="SUPFAM" id="SSF56601">
    <property type="entry name" value="beta-lactamase/transpeptidase-like"/>
    <property type="match status" value="1"/>
</dbReference>
<dbReference type="PANTHER" id="PTHR30627">
    <property type="entry name" value="PEPTIDOGLYCAN D,D-TRANSPEPTIDASE"/>
    <property type="match status" value="1"/>
</dbReference>
<accession>A0A3S9QJ24</accession>
<dbReference type="Pfam" id="PF03717">
    <property type="entry name" value="PBP_dimer"/>
    <property type="match status" value="1"/>
</dbReference>
<evidence type="ECO:0000256" key="1">
    <source>
        <dbReference type="ARBA" id="ARBA00004370"/>
    </source>
</evidence>
<keyword evidence="4" id="KW-0812">Transmembrane</keyword>
<proteinExistence type="inferred from homology"/>
<feature type="transmembrane region" description="Helical" evidence="4">
    <location>
        <begin position="41"/>
        <end position="59"/>
    </location>
</feature>
<keyword evidence="4" id="KW-1133">Transmembrane helix</keyword>
<dbReference type="SUPFAM" id="SSF56519">
    <property type="entry name" value="Penicillin binding protein dimerisation domain"/>
    <property type="match status" value="1"/>
</dbReference>
<evidence type="ECO:0000313" key="7">
    <source>
        <dbReference type="EMBL" id="AZR05889.1"/>
    </source>
</evidence>
<organism evidence="7 8">
    <name type="scientific">Trueperella pyogenes</name>
    <dbReference type="NCBI Taxonomy" id="1661"/>
    <lineage>
        <taxon>Bacteria</taxon>
        <taxon>Bacillati</taxon>
        <taxon>Actinomycetota</taxon>
        <taxon>Actinomycetes</taxon>
        <taxon>Actinomycetales</taxon>
        <taxon>Actinomycetaceae</taxon>
        <taxon>Trueperella</taxon>
    </lineage>
</organism>
<dbReference type="Gene3D" id="3.40.710.10">
    <property type="entry name" value="DD-peptidase/beta-lactamase superfamily"/>
    <property type="match status" value="1"/>
</dbReference>
<dbReference type="EMBL" id="CP033905">
    <property type="protein sequence ID" value="AZR05889.1"/>
    <property type="molecule type" value="Genomic_DNA"/>
</dbReference>
<dbReference type="Gene3D" id="3.90.1310.10">
    <property type="entry name" value="Penicillin-binding protein 2a (Domain 2)"/>
    <property type="match status" value="1"/>
</dbReference>